<dbReference type="RefSeq" id="WP_216879216.1">
    <property type="nucleotide sequence ID" value="NZ_JAERQM010000014.1"/>
</dbReference>
<name>A0ABS6HEQ7_9PROT</name>
<gene>
    <name evidence="1" type="ORF">JJQ90_26175</name>
</gene>
<accession>A0ABS6HEQ7</accession>
<organism evidence="1 2">
    <name type="scientific">Falsiroseomonas oleicola</name>
    <dbReference type="NCBI Taxonomy" id="2801474"/>
    <lineage>
        <taxon>Bacteria</taxon>
        <taxon>Pseudomonadati</taxon>
        <taxon>Pseudomonadota</taxon>
        <taxon>Alphaproteobacteria</taxon>
        <taxon>Acetobacterales</taxon>
        <taxon>Roseomonadaceae</taxon>
        <taxon>Falsiroseomonas</taxon>
    </lineage>
</organism>
<evidence type="ECO:0000313" key="2">
    <source>
        <dbReference type="Proteomes" id="UP000689967"/>
    </source>
</evidence>
<dbReference type="EMBL" id="JAERQM010000014">
    <property type="protein sequence ID" value="MBU8547231.1"/>
    <property type="molecule type" value="Genomic_DNA"/>
</dbReference>
<sequence>MSTLAELAAASQDLAEAIRGLSPDPGDAMRLLAPLAALQPSEATAGDVVGVAQAAGQAAAAALCRRAALASLARATAEASPPSYEAAVALRDQVCGLLAAEEVVAADAGEDATALALRDLRAAVAEDLTRRAADLARLRTVTVSEPLPALVHAYRLYEDIGRADEVSLQADAADPNFIGGTFRVLVA</sequence>
<protein>
    <submittedName>
        <fullName evidence="1">Uncharacterized protein</fullName>
    </submittedName>
</protein>
<dbReference type="Proteomes" id="UP000689967">
    <property type="component" value="Unassembled WGS sequence"/>
</dbReference>
<evidence type="ECO:0000313" key="1">
    <source>
        <dbReference type="EMBL" id="MBU8547231.1"/>
    </source>
</evidence>
<reference evidence="1 2" key="1">
    <citation type="submission" date="2021-01" db="EMBL/GenBank/DDBJ databases">
        <title>Roseomonas sp. nov, a bacterium isolated from an oil production mixture in Yumen Oilfield.</title>
        <authorList>
            <person name="Wu D."/>
        </authorList>
    </citation>
    <scope>NUCLEOTIDE SEQUENCE [LARGE SCALE GENOMIC DNA]</scope>
    <source>
        <strain evidence="1 2">ROY-5-3</strain>
    </source>
</reference>
<comment type="caution">
    <text evidence="1">The sequence shown here is derived from an EMBL/GenBank/DDBJ whole genome shotgun (WGS) entry which is preliminary data.</text>
</comment>
<proteinExistence type="predicted"/>
<keyword evidence="2" id="KW-1185">Reference proteome</keyword>